<feature type="transmembrane region" description="Helical" evidence="1">
    <location>
        <begin position="86"/>
        <end position="104"/>
    </location>
</feature>
<name>A0A372JH14_9ACTN</name>
<protein>
    <submittedName>
        <fullName evidence="2">DUF4383 domain-containing protein</fullName>
    </submittedName>
</protein>
<keyword evidence="1" id="KW-0812">Transmembrane</keyword>
<feature type="transmembrane region" description="Helical" evidence="1">
    <location>
        <begin position="124"/>
        <end position="141"/>
    </location>
</feature>
<evidence type="ECO:0000313" key="2">
    <source>
        <dbReference type="EMBL" id="RFU39164.1"/>
    </source>
</evidence>
<dbReference type="RefSeq" id="WP_117359549.1">
    <property type="nucleotide sequence ID" value="NZ_QURH01000529.1"/>
</dbReference>
<gene>
    <name evidence="2" type="ORF">DZF91_23855</name>
</gene>
<reference evidence="2 3" key="1">
    <citation type="submission" date="2018-08" db="EMBL/GenBank/DDBJ databases">
        <title>Actinomadura jelena sp. nov., a novel Actinomycete isolated from soil in Chad.</title>
        <authorList>
            <person name="Shi L."/>
        </authorList>
    </citation>
    <scope>NUCLEOTIDE SEQUENCE [LARGE SCALE GENOMIC DNA]</scope>
    <source>
        <strain evidence="2 3">NEAU-G17</strain>
    </source>
</reference>
<dbReference type="AlphaFoldDB" id="A0A372JH14"/>
<comment type="caution">
    <text evidence="2">The sequence shown here is derived from an EMBL/GenBank/DDBJ whole genome shotgun (WGS) entry which is preliminary data.</text>
</comment>
<dbReference type="Proteomes" id="UP000261811">
    <property type="component" value="Unassembled WGS sequence"/>
</dbReference>
<proteinExistence type="predicted"/>
<dbReference type="EMBL" id="QURH01000529">
    <property type="protein sequence ID" value="RFU39164.1"/>
    <property type="molecule type" value="Genomic_DNA"/>
</dbReference>
<organism evidence="2 3">
    <name type="scientific">Actinomadura logoneensis</name>
    <dbReference type="NCBI Taxonomy" id="2293572"/>
    <lineage>
        <taxon>Bacteria</taxon>
        <taxon>Bacillati</taxon>
        <taxon>Actinomycetota</taxon>
        <taxon>Actinomycetes</taxon>
        <taxon>Streptosporangiales</taxon>
        <taxon>Thermomonosporaceae</taxon>
        <taxon>Actinomadura</taxon>
    </lineage>
</organism>
<keyword evidence="3" id="KW-1185">Reference proteome</keyword>
<keyword evidence="1" id="KW-1133">Transmembrane helix</keyword>
<sequence length="157" mass="16267">MSQQNRSFGALPLVGKAALVVGAVFLVVGILGFIPGITTHYGGMKFAGHMSEAKLLGLFNVSILHNIVHLLFGLAGIALARNPVTARGYLLGGGVIYLVLWLYGLVIDQHGSANFIPVNTADNWLHLLLGLGMIALGFATTRGGAGAPAGPAPRGTR</sequence>
<feature type="transmembrane region" description="Helical" evidence="1">
    <location>
        <begin position="57"/>
        <end position="79"/>
    </location>
</feature>
<keyword evidence="1" id="KW-0472">Membrane</keyword>
<evidence type="ECO:0000256" key="1">
    <source>
        <dbReference type="SAM" id="Phobius"/>
    </source>
</evidence>
<dbReference type="OrthoDB" id="572373at2"/>
<feature type="transmembrane region" description="Helical" evidence="1">
    <location>
        <begin position="12"/>
        <end position="37"/>
    </location>
</feature>
<accession>A0A372JH14</accession>
<dbReference type="Pfam" id="PF14325">
    <property type="entry name" value="DUF4383"/>
    <property type="match status" value="1"/>
</dbReference>
<evidence type="ECO:0000313" key="3">
    <source>
        <dbReference type="Proteomes" id="UP000261811"/>
    </source>
</evidence>